<dbReference type="GO" id="GO:0008146">
    <property type="term" value="F:sulfotransferase activity"/>
    <property type="evidence" value="ECO:0007669"/>
    <property type="project" value="InterPro"/>
</dbReference>
<evidence type="ECO:0000256" key="2">
    <source>
        <dbReference type="ARBA" id="ARBA00022679"/>
    </source>
</evidence>
<evidence type="ECO:0000259" key="3">
    <source>
        <dbReference type="Pfam" id="PF00685"/>
    </source>
</evidence>
<feature type="domain" description="Sulfotransferase" evidence="3">
    <location>
        <begin position="5"/>
        <end position="250"/>
    </location>
</feature>
<accession>A0A6J7IYB7</accession>
<dbReference type="PANTHER" id="PTHR11783">
    <property type="entry name" value="SULFOTRANSFERASE SULT"/>
    <property type="match status" value="1"/>
</dbReference>
<dbReference type="EMBL" id="CAFBOZ010000025">
    <property type="protein sequence ID" value="CAB4994791.1"/>
    <property type="molecule type" value="Genomic_DNA"/>
</dbReference>
<dbReference type="InterPro" id="IPR027417">
    <property type="entry name" value="P-loop_NTPase"/>
</dbReference>
<proteinExistence type="inferred from homology"/>
<evidence type="ECO:0000256" key="1">
    <source>
        <dbReference type="ARBA" id="ARBA00005771"/>
    </source>
</evidence>
<dbReference type="InterPro" id="IPR000863">
    <property type="entry name" value="Sulfotransferase_dom"/>
</dbReference>
<organism evidence="4">
    <name type="scientific">freshwater metagenome</name>
    <dbReference type="NCBI Taxonomy" id="449393"/>
    <lineage>
        <taxon>unclassified sequences</taxon>
        <taxon>metagenomes</taxon>
        <taxon>ecological metagenomes</taxon>
    </lineage>
</organism>
<sequence length="290" mass="31435">MSGLVWLASYPKSGSTWLRTMLSALLTPEREVNLHELVGRATLDTPSGLDEELGFDPAELSPDALNEVRAAAFRRAAASAPATTPTFQKTHLANITLRDRARLFDERSGRAVYLVRDPRDVAVSYSHYIAEPVNRVVEAMCGDETVLGRAQLVRPTFLQQPMGSWSGHAQSWVDSPPLPVLTVRYEDLLADPAGQLKRVAAFAGLDASTDALTQAVLRTSLPALRALEDEHGFPESMATADRFFRNGVAGEGLLLPAELQHQLIASCGPTMQKLGYGSEASTTPASERQP</sequence>
<evidence type="ECO:0000313" key="5">
    <source>
        <dbReference type="EMBL" id="CAB4994791.1"/>
    </source>
</evidence>
<reference evidence="4" key="1">
    <citation type="submission" date="2020-05" db="EMBL/GenBank/DDBJ databases">
        <authorList>
            <person name="Chiriac C."/>
            <person name="Salcher M."/>
            <person name="Ghai R."/>
            <person name="Kavagutti S V."/>
        </authorList>
    </citation>
    <scope>NUCLEOTIDE SEQUENCE</scope>
</reference>
<name>A0A6J7IYB7_9ZZZZ</name>
<dbReference type="Pfam" id="PF00685">
    <property type="entry name" value="Sulfotransfer_1"/>
    <property type="match status" value="1"/>
</dbReference>
<comment type="similarity">
    <text evidence="1">Belongs to the sulfotransferase 1 family.</text>
</comment>
<protein>
    <submittedName>
        <fullName evidence="4">Unannotated protein</fullName>
    </submittedName>
</protein>
<dbReference type="EMBL" id="CAFBNF010000034">
    <property type="protein sequence ID" value="CAB4935337.1"/>
    <property type="molecule type" value="Genomic_DNA"/>
</dbReference>
<evidence type="ECO:0000313" key="4">
    <source>
        <dbReference type="EMBL" id="CAB4935337.1"/>
    </source>
</evidence>
<dbReference type="SUPFAM" id="SSF52540">
    <property type="entry name" value="P-loop containing nucleoside triphosphate hydrolases"/>
    <property type="match status" value="1"/>
</dbReference>
<dbReference type="Gene3D" id="3.40.50.300">
    <property type="entry name" value="P-loop containing nucleotide triphosphate hydrolases"/>
    <property type="match status" value="1"/>
</dbReference>
<dbReference type="AlphaFoldDB" id="A0A6J7IYB7"/>
<keyword evidence="2" id="KW-0808">Transferase</keyword>
<gene>
    <name evidence="4" type="ORF">UFOPK3773_00496</name>
    <name evidence="5" type="ORF">UFOPK3992_00281</name>
</gene>